<protein>
    <recommendedName>
        <fullName evidence="5">Bromodomain associated domain-containing protein</fullName>
    </recommendedName>
</protein>
<dbReference type="Proteomes" id="UP000230233">
    <property type="component" value="Chromosome II"/>
</dbReference>
<dbReference type="Gene3D" id="1.10.20.10">
    <property type="entry name" value="Histone, subunit A"/>
    <property type="match status" value="1"/>
</dbReference>
<dbReference type="GO" id="GO:0046982">
    <property type="term" value="F:protein heterodimerization activity"/>
    <property type="evidence" value="ECO:0007669"/>
    <property type="project" value="InterPro"/>
</dbReference>
<keyword evidence="2" id="KW-0805">Transcription regulation</keyword>
<dbReference type="PANTHER" id="PTHR46452">
    <property type="entry name" value="TRANSCRIPTION INITIATION FACTOR TFIID SUBUNIT 3"/>
    <property type="match status" value="1"/>
</dbReference>
<dbReference type="GO" id="GO:0045944">
    <property type="term" value="P:positive regulation of transcription by RNA polymerase II"/>
    <property type="evidence" value="ECO:0007669"/>
    <property type="project" value="TreeGrafter"/>
</dbReference>
<reference evidence="7" key="1">
    <citation type="submission" date="2017-10" db="EMBL/GenBank/DDBJ databases">
        <title>Rapid genome shrinkage in a self-fertile nematode reveals novel sperm competition proteins.</title>
        <authorList>
            <person name="Yin D."/>
            <person name="Schwarz E.M."/>
            <person name="Thomas C.G."/>
            <person name="Felde R.L."/>
            <person name="Korf I.F."/>
            <person name="Cutter A.D."/>
            <person name="Schartner C.M."/>
            <person name="Ralston E.J."/>
            <person name="Meyer B.J."/>
            <person name="Haag E.S."/>
        </authorList>
    </citation>
    <scope>NUCLEOTIDE SEQUENCE [LARGE SCALE GENOMIC DNA]</scope>
    <source>
        <strain evidence="7">JU1422</strain>
    </source>
</reference>
<sequence>MPPTSYDFAIHYLEIVIKRLIEDQGFHFISRGAIKKLAGILRGILEKYGESTRLFMEHAGRTKPIVEDAVAVLKLKKVNIREIRDYAKHATPEMVGINVKLFQCSLFSKRLPISIPKLYLAFQEMS</sequence>
<dbReference type="Pfam" id="PF07524">
    <property type="entry name" value="Bromo_TP"/>
    <property type="match status" value="1"/>
</dbReference>
<dbReference type="InterPro" id="IPR009072">
    <property type="entry name" value="Histone-fold"/>
</dbReference>
<keyword evidence="4" id="KW-0539">Nucleus</keyword>
<organism evidence="6 7">
    <name type="scientific">Caenorhabditis nigoni</name>
    <dbReference type="NCBI Taxonomy" id="1611254"/>
    <lineage>
        <taxon>Eukaryota</taxon>
        <taxon>Metazoa</taxon>
        <taxon>Ecdysozoa</taxon>
        <taxon>Nematoda</taxon>
        <taxon>Chromadorea</taxon>
        <taxon>Rhabditida</taxon>
        <taxon>Rhabditina</taxon>
        <taxon>Rhabditomorpha</taxon>
        <taxon>Rhabditoidea</taxon>
        <taxon>Rhabditidae</taxon>
        <taxon>Peloderinae</taxon>
        <taxon>Caenorhabditis</taxon>
    </lineage>
</organism>
<evidence type="ECO:0000256" key="1">
    <source>
        <dbReference type="ARBA" id="ARBA00004123"/>
    </source>
</evidence>
<dbReference type="GO" id="GO:0005669">
    <property type="term" value="C:transcription factor TFIID complex"/>
    <property type="evidence" value="ECO:0007669"/>
    <property type="project" value="TreeGrafter"/>
</dbReference>
<accession>A0A2G5V896</accession>
<keyword evidence="7" id="KW-1185">Reference proteome</keyword>
<evidence type="ECO:0000256" key="2">
    <source>
        <dbReference type="ARBA" id="ARBA00023015"/>
    </source>
</evidence>
<evidence type="ECO:0000256" key="4">
    <source>
        <dbReference type="ARBA" id="ARBA00023242"/>
    </source>
</evidence>
<dbReference type="PANTHER" id="PTHR46452:SF1">
    <property type="entry name" value="TRANSCRIPTION INITIATION FACTOR TFIID SUBUNIT 3"/>
    <property type="match status" value="1"/>
</dbReference>
<gene>
    <name evidence="6" type="primary">Cnig_chr_II.g7122</name>
    <name evidence="6" type="ORF">B9Z55_007122</name>
</gene>
<dbReference type="InterPro" id="IPR006565">
    <property type="entry name" value="BTP"/>
</dbReference>
<feature type="domain" description="Bromodomain associated" evidence="5">
    <location>
        <begin position="6"/>
        <end position="82"/>
    </location>
</feature>
<keyword evidence="3" id="KW-0804">Transcription</keyword>
<dbReference type="SMART" id="SM00576">
    <property type="entry name" value="BTP"/>
    <property type="match status" value="1"/>
</dbReference>
<dbReference type="EMBL" id="PDUG01000002">
    <property type="protein sequence ID" value="PIC47962.1"/>
    <property type="molecule type" value="Genomic_DNA"/>
</dbReference>
<proteinExistence type="predicted"/>
<dbReference type="STRING" id="1611254.A0A2G5V896"/>
<dbReference type="AlphaFoldDB" id="A0A2G5V896"/>
<comment type="subcellular location">
    <subcellularLocation>
        <location evidence="1">Nucleus</location>
    </subcellularLocation>
</comment>
<evidence type="ECO:0000256" key="3">
    <source>
        <dbReference type="ARBA" id="ARBA00023163"/>
    </source>
</evidence>
<evidence type="ECO:0000313" key="6">
    <source>
        <dbReference type="EMBL" id="PIC47962.1"/>
    </source>
</evidence>
<evidence type="ECO:0000259" key="5">
    <source>
        <dbReference type="SMART" id="SM00576"/>
    </source>
</evidence>
<comment type="caution">
    <text evidence="6">The sequence shown here is derived from an EMBL/GenBank/DDBJ whole genome shotgun (WGS) entry which is preliminary data.</text>
</comment>
<dbReference type="OrthoDB" id="10495817at2759"/>
<dbReference type="GO" id="GO:0002039">
    <property type="term" value="F:p53 binding"/>
    <property type="evidence" value="ECO:0007669"/>
    <property type="project" value="TreeGrafter"/>
</dbReference>
<evidence type="ECO:0000313" key="7">
    <source>
        <dbReference type="Proteomes" id="UP000230233"/>
    </source>
</evidence>
<name>A0A2G5V896_9PELO</name>